<evidence type="ECO:0000313" key="2">
    <source>
        <dbReference type="EMBL" id="KSU84233.1"/>
    </source>
</evidence>
<dbReference type="Proteomes" id="UP000054099">
    <property type="component" value="Unassembled WGS sequence"/>
</dbReference>
<organism evidence="2 3">
    <name type="scientific">Fictibacillus enclensis</name>
    <dbReference type="NCBI Taxonomy" id="1017270"/>
    <lineage>
        <taxon>Bacteria</taxon>
        <taxon>Bacillati</taxon>
        <taxon>Bacillota</taxon>
        <taxon>Bacilli</taxon>
        <taxon>Bacillales</taxon>
        <taxon>Fictibacillaceae</taxon>
        <taxon>Fictibacillus</taxon>
    </lineage>
</organism>
<feature type="region of interest" description="Disordered" evidence="1">
    <location>
        <begin position="51"/>
        <end position="72"/>
    </location>
</feature>
<keyword evidence="3" id="KW-1185">Reference proteome</keyword>
<sequence length="90" mass="10032">MKQTASMKPWILVGLGTSAAAVWLSAKPNRIRTKLAFNSIKRKIRPDYSSKTKVLPVDKGGHPDPSDYEDSKMVSEGSAYGVQYFNEKKQ</sequence>
<accession>A0A0V8JB74</accession>
<dbReference type="OrthoDB" id="2390014at2"/>
<feature type="compositionally biased region" description="Basic and acidic residues" evidence="1">
    <location>
        <begin position="59"/>
        <end position="72"/>
    </location>
</feature>
<evidence type="ECO:0000313" key="3">
    <source>
        <dbReference type="Proteomes" id="UP000054099"/>
    </source>
</evidence>
<reference evidence="2 3" key="1">
    <citation type="journal article" date="2014" name="Antonie Van Leeuwenhoek">
        <title>Fictibacillus enclensis sp. nov., isolated from marine sediment.</title>
        <authorList>
            <person name="Dastager S.G."/>
            <person name="Mawlankar R."/>
            <person name="Srinivasan K."/>
            <person name="Tang S.K."/>
            <person name="Lee J.C."/>
            <person name="Ramana V.V."/>
            <person name="Shouche Y.S."/>
        </authorList>
    </citation>
    <scope>NUCLEOTIDE SEQUENCE [LARGE SCALE GENOMIC DNA]</scope>
    <source>
        <strain evidence="2 3">NIO-1003</strain>
    </source>
</reference>
<dbReference type="AlphaFoldDB" id="A0A0V8JB74"/>
<evidence type="ECO:0008006" key="4">
    <source>
        <dbReference type="Google" id="ProtNLM"/>
    </source>
</evidence>
<protein>
    <recommendedName>
        <fullName evidence="4">YbyB</fullName>
    </recommendedName>
</protein>
<evidence type="ECO:0000256" key="1">
    <source>
        <dbReference type="SAM" id="MobiDB-lite"/>
    </source>
</evidence>
<gene>
    <name evidence="2" type="ORF">AS030_01320</name>
</gene>
<name>A0A0V8JB74_9BACL</name>
<comment type="caution">
    <text evidence="2">The sequence shown here is derived from an EMBL/GenBank/DDBJ whole genome shotgun (WGS) entry which is preliminary data.</text>
</comment>
<dbReference type="RefSeq" id="WP_061967529.1">
    <property type="nucleotide sequence ID" value="NZ_FMAV01000001.1"/>
</dbReference>
<proteinExistence type="predicted"/>
<dbReference type="EMBL" id="LNQN01000001">
    <property type="protein sequence ID" value="KSU84233.1"/>
    <property type="molecule type" value="Genomic_DNA"/>
</dbReference>